<evidence type="ECO:0000256" key="4">
    <source>
        <dbReference type="ARBA" id="ARBA00022692"/>
    </source>
</evidence>
<dbReference type="Proteomes" id="UP000007796">
    <property type="component" value="Unassembled WGS sequence"/>
</dbReference>
<evidence type="ECO:0000256" key="1">
    <source>
        <dbReference type="ARBA" id="ARBA00004141"/>
    </source>
</evidence>
<dbReference type="GO" id="GO:0016020">
    <property type="term" value="C:membrane"/>
    <property type="evidence" value="ECO:0007669"/>
    <property type="project" value="UniProtKB-SubCell"/>
</dbReference>
<dbReference type="Pfam" id="PF03169">
    <property type="entry name" value="OPT"/>
    <property type="match status" value="1"/>
</dbReference>
<evidence type="ECO:0000256" key="3">
    <source>
        <dbReference type="ARBA" id="ARBA00022448"/>
    </source>
</evidence>
<feature type="transmembrane region" description="Helical" evidence="10">
    <location>
        <begin position="196"/>
        <end position="216"/>
    </location>
</feature>
<evidence type="ECO:0000256" key="10">
    <source>
        <dbReference type="SAM" id="Phobius"/>
    </source>
</evidence>
<dbReference type="InParanoid" id="F0XF52"/>
<evidence type="ECO:0000313" key="11">
    <source>
        <dbReference type="EMBL" id="EFX03915.1"/>
    </source>
</evidence>
<keyword evidence="8 10" id="KW-0472">Membrane</keyword>
<keyword evidence="6" id="KW-0653">Protein transport</keyword>
<dbReference type="NCBIfam" id="TIGR00728">
    <property type="entry name" value="OPT_sfam"/>
    <property type="match status" value="1"/>
</dbReference>
<gene>
    <name evidence="11" type="ORF">CMQ_843</name>
</gene>
<evidence type="ECO:0000313" key="12">
    <source>
        <dbReference type="Proteomes" id="UP000007796"/>
    </source>
</evidence>
<organism evidence="12">
    <name type="scientific">Grosmannia clavigera (strain kw1407 / UAMH 11150)</name>
    <name type="common">Blue stain fungus</name>
    <name type="synonym">Graphiocladiella clavigera</name>
    <dbReference type="NCBI Taxonomy" id="655863"/>
    <lineage>
        <taxon>Eukaryota</taxon>
        <taxon>Fungi</taxon>
        <taxon>Dikarya</taxon>
        <taxon>Ascomycota</taxon>
        <taxon>Pezizomycotina</taxon>
        <taxon>Sordariomycetes</taxon>
        <taxon>Sordariomycetidae</taxon>
        <taxon>Ophiostomatales</taxon>
        <taxon>Ophiostomataceae</taxon>
        <taxon>Leptographium</taxon>
    </lineage>
</organism>
<feature type="transmembrane region" description="Helical" evidence="10">
    <location>
        <begin position="659"/>
        <end position="679"/>
    </location>
</feature>
<feature type="compositionally biased region" description="Basic and acidic residues" evidence="9">
    <location>
        <begin position="16"/>
        <end position="25"/>
    </location>
</feature>
<keyword evidence="7 10" id="KW-1133">Transmembrane helix</keyword>
<dbReference type="GO" id="GO:0015031">
    <property type="term" value="P:protein transport"/>
    <property type="evidence" value="ECO:0007669"/>
    <property type="project" value="UniProtKB-KW"/>
</dbReference>
<dbReference type="GO" id="GO:0035673">
    <property type="term" value="F:oligopeptide transmembrane transporter activity"/>
    <property type="evidence" value="ECO:0007669"/>
    <property type="project" value="InterPro"/>
</dbReference>
<feature type="transmembrane region" description="Helical" evidence="10">
    <location>
        <begin position="756"/>
        <end position="778"/>
    </location>
</feature>
<protein>
    <submittedName>
        <fullName evidence="11">Small oligopeptide transporter</fullName>
    </submittedName>
</protein>
<dbReference type="RefSeq" id="XP_014173397.1">
    <property type="nucleotide sequence ID" value="XM_014317922.1"/>
</dbReference>
<reference evidence="11 12" key="1">
    <citation type="journal article" date="2011" name="Proc. Natl. Acad. Sci. U.S.A.">
        <title>Genome and transcriptome analyses of the mountain pine beetle-fungal symbiont Grosmannia clavigera, a lodgepole pine pathogen.</title>
        <authorList>
            <person name="DiGuistini S."/>
            <person name="Wang Y."/>
            <person name="Liao N.Y."/>
            <person name="Taylor G."/>
            <person name="Tanguay P."/>
            <person name="Feau N."/>
            <person name="Henrissat B."/>
            <person name="Chan S.K."/>
            <person name="Hesse-Orce U."/>
            <person name="Alamouti S.M."/>
            <person name="Tsui C.K.M."/>
            <person name="Docking R.T."/>
            <person name="Levasseur A."/>
            <person name="Haridas S."/>
            <person name="Robertson G."/>
            <person name="Birol I."/>
            <person name="Holt R.A."/>
            <person name="Marra M.A."/>
            <person name="Hamelin R.C."/>
            <person name="Hirst M."/>
            <person name="Jones S.J.M."/>
            <person name="Bohlmann J."/>
            <person name="Breuil C."/>
        </authorList>
    </citation>
    <scope>NUCLEOTIDE SEQUENCE [LARGE SCALE GENOMIC DNA]</scope>
    <source>
        <strain evidence="12">kw1407 / UAMH 11150</strain>
    </source>
</reference>
<keyword evidence="4 10" id="KW-0812">Transmembrane</keyword>
<keyword evidence="5" id="KW-0571">Peptide transport</keyword>
<dbReference type="InterPro" id="IPR004813">
    <property type="entry name" value="OPT"/>
</dbReference>
<dbReference type="eggNOG" id="KOG2262">
    <property type="taxonomic scope" value="Eukaryota"/>
</dbReference>
<evidence type="ECO:0000256" key="8">
    <source>
        <dbReference type="ARBA" id="ARBA00023136"/>
    </source>
</evidence>
<comment type="subcellular location">
    <subcellularLocation>
        <location evidence="1">Membrane</location>
        <topology evidence="1">Multi-pass membrane protein</topology>
    </subcellularLocation>
</comment>
<feature type="transmembrane region" description="Helical" evidence="10">
    <location>
        <begin position="496"/>
        <end position="514"/>
    </location>
</feature>
<feature type="transmembrane region" description="Helical" evidence="10">
    <location>
        <begin position="521"/>
        <end position="543"/>
    </location>
</feature>
<dbReference type="PANTHER" id="PTHR22601">
    <property type="entry name" value="ISP4 LIKE PROTEIN"/>
    <property type="match status" value="1"/>
</dbReference>
<feature type="transmembrane region" description="Helical" evidence="10">
    <location>
        <begin position="285"/>
        <end position="310"/>
    </location>
</feature>
<dbReference type="EMBL" id="GL629765">
    <property type="protein sequence ID" value="EFX03915.1"/>
    <property type="molecule type" value="Genomic_DNA"/>
</dbReference>
<feature type="region of interest" description="Disordered" evidence="9">
    <location>
        <begin position="1"/>
        <end position="66"/>
    </location>
</feature>
<keyword evidence="3" id="KW-0813">Transport</keyword>
<dbReference type="HOGENOM" id="CLU_004965_1_1_1"/>
<dbReference type="AlphaFoldDB" id="F0XF52"/>
<comment type="similarity">
    <text evidence="2">Belongs to the oligopeptide OPT transporter family.</text>
</comment>
<keyword evidence="12" id="KW-1185">Reference proteome</keyword>
<accession>F0XF52</accession>
<evidence type="ECO:0000256" key="2">
    <source>
        <dbReference type="ARBA" id="ARBA00008807"/>
    </source>
</evidence>
<dbReference type="GeneID" id="25981967"/>
<proteinExistence type="inferred from homology"/>
<sequence length="819" mass="90813">MAGQTSSIGLPPRNGDVSRRLRRDSQAVSFPELTSIDTEYDSSDVELQPNPMSRQFRERESEDEDNSIYPEVRAAVPASDEDVPINTVRAWMLGIISTVVSAGFTQLFGLHDPPLAMSPYVLILAAFPIGSFLARYTPRWEWTLLGRRLESNPGPFSTKEHTIIAIMAIGSAGFNHGALATYVWTAMETNLGFDNLSLGFKLLFFLTTQSLGFGLAGIFQKLIVDPPYCMWPAILPMPALIHSLHRTPPTRMGKRPQHTGSPGTAIKHVARHNAFTSWTISPLRFFWVAFGAISVWHLVPGFFFTSITYFSWVTWIRPNDVLVNQLFGARSGMDLLPLALSWSQVTAYQSPPQATSIRTVSNVLGGAVLFLWIIGPALHFSNVWYGHYLPFSSSSIFDNTGKVYDTSRVVNSPATGDHSFNSTAYFEYSPVYLSTTSAISYGLGFGAVSSVIVHAALNFRDEIWDGLWATFTRNEVPSARHDIHGRLMRKYPRIPLWWYLIALAVAVGLSIFFVEYYQTGVSWWGVLLSVSINLILFAPIAILDATCNQNLSTDAVSSLLGGYLWPSNMVASVVFRCLSFNAIGSGLYLARNRKLGHYMKVPPRVVFCAQSLGIIINWLVQTGVNVLAFACPLSATYESSMVFWGLISPQRLFSRGATYAPMLWFFPIGAALPLLFYGASRVRIPTSAASKSTSQIFEPTKPPLRRLRFVNIPLILSSIGNVPPATASNYMTWGIIGIFFQWFLRKRHFAWWHRYNFLLAAALEGGLALSSLFIFLAFSYPGVVLTWWGNTVESTTADYAGTPLAKVSAGQIFGPSAWS</sequence>
<evidence type="ECO:0000256" key="7">
    <source>
        <dbReference type="ARBA" id="ARBA00022989"/>
    </source>
</evidence>
<feature type="transmembrane region" description="Helical" evidence="10">
    <location>
        <begin position="120"/>
        <end position="138"/>
    </location>
</feature>
<feature type="transmembrane region" description="Helical" evidence="10">
    <location>
        <begin position="90"/>
        <end position="108"/>
    </location>
</feature>
<feature type="transmembrane region" description="Helical" evidence="10">
    <location>
        <begin position="363"/>
        <end position="385"/>
    </location>
</feature>
<feature type="transmembrane region" description="Helical" evidence="10">
    <location>
        <begin position="163"/>
        <end position="184"/>
    </location>
</feature>
<dbReference type="OrthoDB" id="9986677at2759"/>
<name>F0XF52_GROCL</name>
<dbReference type="NCBIfam" id="TIGR00727">
    <property type="entry name" value="ISP4_OPT"/>
    <property type="match status" value="1"/>
</dbReference>
<evidence type="ECO:0000256" key="6">
    <source>
        <dbReference type="ARBA" id="ARBA00022927"/>
    </source>
</evidence>
<evidence type="ECO:0000256" key="9">
    <source>
        <dbReference type="SAM" id="MobiDB-lite"/>
    </source>
</evidence>
<evidence type="ECO:0000256" key="5">
    <source>
        <dbReference type="ARBA" id="ARBA00022856"/>
    </source>
</evidence>
<dbReference type="InterPro" id="IPR004648">
    <property type="entry name" value="Oligpept_transpt"/>
</dbReference>